<evidence type="ECO:0000313" key="3">
    <source>
        <dbReference type="EMBL" id="KAK0751648.1"/>
    </source>
</evidence>
<dbReference type="Proteomes" id="UP001172155">
    <property type="component" value="Unassembled WGS sequence"/>
</dbReference>
<protein>
    <recommendedName>
        <fullName evidence="2">NWD NACHT-NTPase N-terminal domain-containing protein</fullName>
    </recommendedName>
</protein>
<name>A0AA40KA23_9PEZI</name>
<evidence type="ECO:0000256" key="1">
    <source>
        <dbReference type="SAM" id="MobiDB-lite"/>
    </source>
</evidence>
<feature type="compositionally biased region" description="Polar residues" evidence="1">
    <location>
        <begin position="23"/>
        <end position="58"/>
    </location>
</feature>
<dbReference type="InterPro" id="IPR031359">
    <property type="entry name" value="NACHT_N"/>
</dbReference>
<evidence type="ECO:0000259" key="2">
    <source>
        <dbReference type="Pfam" id="PF17100"/>
    </source>
</evidence>
<dbReference type="AlphaFoldDB" id="A0AA40KA23"/>
<dbReference type="EMBL" id="JAUKUD010000002">
    <property type="protein sequence ID" value="KAK0751648.1"/>
    <property type="molecule type" value="Genomic_DNA"/>
</dbReference>
<evidence type="ECO:0000313" key="4">
    <source>
        <dbReference type="Proteomes" id="UP001172155"/>
    </source>
</evidence>
<feature type="region of interest" description="Disordered" evidence="1">
    <location>
        <begin position="1"/>
        <end position="95"/>
    </location>
</feature>
<feature type="domain" description="NWD NACHT-NTPase N-terminal" evidence="2">
    <location>
        <begin position="103"/>
        <end position="220"/>
    </location>
</feature>
<organism evidence="3 4">
    <name type="scientific">Schizothecium vesticola</name>
    <dbReference type="NCBI Taxonomy" id="314040"/>
    <lineage>
        <taxon>Eukaryota</taxon>
        <taxon>Fungi</taxon>
        <taxon>Dikarya</taxon>
        <taxon>Ascomycota</taxon>
        <taxon>Pezizomycotina</taxon>
        <taxon>Sordariomycetes</taxon>
        <taxon>Sordariomycetidae</taxon>
        <taxon>Sordariales</taxon>
        <taxon>Schizotheciaceae</taxon>
        <taxon>Schizothecium</taxon>
    </lineage>
</organism>
<proteinExistence type="predicted"/>
<reference evidence="3" key="1">
    <citation type="submission" date="2023-06" db="EMBL/GenBank/DDBJ databases">
        <title>Genome-scale phylogeny and comparative genomics of the fungal order Sordariales.</title>
        <authorList>
            <consortium name="Lawrence Berkeley National Laboratory"/>
            <person name="Hensen N."/>
            <person name="Bonometti L."/>
            <person name="Westerberg I."/>
            <person name="Brannstrom I.O."/>
            <person name="Guillou S."/>
            <person name="Cros-Aarteil S."/>
            <person name="Calhoun S."/>
            <person name="Haridas S."/>
            <person name="Kuo A."/>
            <person name="Mondo S."/>
            <person name="Pangilinan J."/>
            <person name="Riley R."/>
            <person name="LaButti K."/>
            <person name="Andreopoulos B."/>
            <person name="Lipzen A."/>
            <person name="Chen C."/>
            <person name="Yanf M."/>
            <person name="Daum C."/>
            <person name="Ng V."/>
            <person name="Clum A."/>
            <person name="Steindorff A."/>
            <person name="Ohm R."/>
            <person name="Martin F."/>
            <person name="Silar P."/>
            <person name="Natvig D."/>
            <person name="Lalanne C."/>
            <person name="Gautier V."/>
            <person name="Ament-velasquez S.L."/>
            <person name="Kruys A."/>
            <person name="Hutchinson M.I."/>
            <person name="Powell A.J."/>
            <person name="Barry K."/>
            <person name="Miller A.N."/>
            <person name="Grigoriev I.V."/>
            <person name="Debuchy R."/>
            <person name="Gladieux P."/>
            <person name="Thoren M.H."/>
            <person name="Johannesson H."/>
        </authorList>
    </citation>
    <scope>NUCLEOTIDE SEQUENCE</scope>
    <source>
        <strain evidence="3">SMH3187-1</strain>
    </source>
</reference>
<dbReference type="Pfam" id="PF17100">
    <property type="entry name" value="NACHT_N"/>
    <property type="match status" value="1"/>
</dbReference>
<sequence>MPPENKSKWGKRLRELVKGRHTGSPTPSASRSSGNINHGSKTSSIVVTTEPSASSSPPNADGQAPRPNTDTRVTDDRQPDAASPALPPTLPDDALPKPAAIETLFGLYLKILEEVLGGETSDPSAADISAKLKDPTTRQMHMRELVQRGQEKISRASKITARVGKFTDAILASKGIVDLVLQSVPQAAPAELVWARVCLGLQMLRNPAQATTSNLAGIAYDNIAAGNKFQEILHMFLSFP</sequence>
<keyword evidence="4" id="KW-1185">Reference proteome</keyword>
<gene>
    <name evidence="3" type="ORF">B0T18DRAFT_403036</name>
</gene>
<comment type="caution">
    <text evidence="3">The sequence shown here is derived from an EMBL/GenBank/DDBJ whole genome shotgun (WGS) entry which is preliminary data.</text>
</comment>
<accession>A0AA40KA23</accession>